<keyword evidence="2" id="KW-0732">Signal</keyword>
<feature type="domain" description="Secretion system C-terminal sorting" evidence="6">
    <location>
        <begin position="1727"/>
        <end position="1800"/>
    </location>
</feature>
<dbReference type="InterPro" id="IPR032675">
    <property type="entry name" value="LRR_dom_sf"/>
</dbReference>
<keyword evidence="4" id="KW-0106">Calcium</keyword>
<dbReference type="Gene3D" id="3.80.10.10">
    <property type="entry name" value="Ribonuclease Inhibitor"/>
    <property type="match status" value="1"/>
</dbReference>
<dbReference type="Proteomes" id="UP000323188">
    <property type="component" value="Unassembled WGS sequence"/>
</dbReference>
<protein>
    <submittedName>
        <fullName evidence="7">T9SS type A sorting domain-containing protein</fullName>
    </submittedName>
</protein>
<dbReference type="GO" id="GO:0035591">
    <property type="term" value="F:signaling adaptor activity"/>
    <property type="evidence" value="ECO:0007669"/>
    <property type="project" value="TreeGrafter"/>
</dbReference>
<name>A0A5B2TYQ0_9FLAO</name>
<evidence type="ECO:0000256" key="2">
    <source>
        <dbReference type="ARBA" id="ARBA00022729"/>
    </source>
</evidence>
<dbReference type="PANTHER" id="PTHR47566:SF1">
    <property type="entry name" value="PROTEIN NUD1"/>
    <property type="match status" value="1"/>
</dbReference>
<keyword evidence="3" id="KW-0677">Repeat</keyword>
<sequence length="1803" mass="198776">MKMKRLLLPFFLLTTLISIAQIRLVEDILPGVEQSNPFQFLEHDGFLFFIGQSTGGPAIFMMDTNETISIAWQEGFNAYDMVVYNNDLYFNANNQLHRLNRPYGTGAGSTVVDSSISMWGSAFVYNGELYFGGEINQADPLNPNHELMAFNGTTVRLVEDQSTISLDPSQYVEHLGELYFVGKESATVGGLLTTVDAIYRSDGTSVEMVTFFENTSVSYLTSLGDNLYFLYRNGDFNQPYNLWYNNTNGTGGFGVELNFAFGLTVFENKLLFFDQDNTQLVSRDILGNEEIIPIAAGLEYPLGGFPLQNQNYLAFSGFTNAFGSELYIYEAGGEINFTEDYNSGSNSFTPVYGSFFNGNLYVTGSDGSGIGRELHVYNPNGCNETVNIPDANFEAYLENVLNVGDGIVGNGLVCKEKVEVLTALNLSGSIPIVNFPPGLGITNLAGIENFSALEVLRVEGNNIASIDLSQNTSLRELRAWRCNIQTLNVSGLTNLQTVGLNFNSITTVDFATCPAIQELDITNNDLTAIQLGTKANLLKFTISNNPNLASLDISGADTNLSTFDATGNTTLTCIQVSNVANAENQANWLKDANTSYSTNCNPQPFTVTASIPGTSGNPPAIEITEGNSFTLNFNADATAQNGTVYNPIILVTKNGVDATADFSITGLNQAITVANGVNPDGSISFTPLNDGNDNGNEVYTITIESENTGQYTIAQPTTINITVIDQQINETALVNVSVFKNVDFAVNPINGPVYQIKENRNNEIFVEVDLQNFNSTELSSYQIMVVTRDGSATASTNDYNSVNETYTIFNDDSFVDSSIGNVRVNLDQILNEPLENFFIDIIPISANLALVDEDLNTLNVGETLTLEVEIENNNLYNGESILLSAVAAGDVFNEDGKLKINEGGTIEINIDTNLPNEANGFNLEIPYFVSSEGTVQSENPLILTVDNSINPDGSITIDIPIEASNNLNRTINIQIEPDSNNATFEWENGLEDDDGSGLNYGQRIFEIEIMDVPQQGVYAKLSNRGGSEGWNVNEKVTLSLENGDGNPYITDRDLIFPVSFSVANINIEQRAEEDDYTPLNNFITVFEGNSTGTLEISYENNIDEDTDHEFYNLIVQSPLEEPNINLPNPYLLKIIDKDGEFEVFLTLIDENLISKDDTGSGCCPYFIVEEGSTIVYEFNAEKGVPEGTKYNVELEFSDEVSNPLISFDVATENVDYLLTTENINQRVFEFEANDDFLNPLGLPDNRLLIRIPNGDELGENLEGFSIFFDKAENSNNSNFKLNSFSTDFLIDEPVFASIQINPNENLAKESPLTPASFIVSINEESISDIKISYELDEQSSADEDEDFEILLGEVTIPAGQLVAEITVIPKDDDRFEGINETVIINLLDGSGYTLSNSSRAQIEIESEDEAEYTATIIQGADNASRESQTDDFAEVILELNESPVDDTIEVFFKISDQTDQNEVIEGEGQDYLIYQADKKTVIPPNNRKVVFEANGENRKSIFVKALLDDLEEDNESLFLELDDGVNYRAGIPNEAQVILQSATTDLTSFKPASISVVSKKPRCPGDNQEGFIEISNASGFEFDIVIYNDTENEVDRFLLGTNSSDDRLKNSKPLTIGRYEVILEFKGEKPENAIAPRYVVQIEKLEDMSVEEQGVDLKSKTGSFLVSGSQSYTLSTEIGVYNFDFEDTGEHLITLPLEQGLNSIKIKGDAICQGTIKKEILMEDIYIFPNPSYEIVSIMGESLKDFKSLVLFDMQGKLVFEKTTSDRKISKMEINISSLQRGMYLGKILKGNNQTVEFKLIKR</sequence>
<dbReference type="InterPro" id="IPR052574">
    <property type="entry name" value="CDIRP"/>
</dbReference>
<organism evidence="7 8">
    <name type="scientific">Maribacter flavus</name>
    <dbReference type="NCBI Taxonomy" id="1658664"/>
    <lineage>
        <taxon>Bacteria</taxon>
        <taxon>Pseudomonadati</taxon>
        <taxon>Bacteroidota</taxon>
        <taxon>Flavobacteriia</taxon>
        <taxon>Flavobacteriales</taxon>
        <taxon>Flavobacteriaceae</taxon>
        <taxon>Maribacter</taxon>
    </lineage>
</organism>
<evidence type="ECO:0000259" key="6">
    <source>
        <dbReference type="Pfam" id="PF18962"/>
    </source>
</evidence>
<dbReference type="GO" id="GO:0007154">
    <property type="term" value="P:cell communication"/>
    <property type="evidence" value="ECO:0007669"/>
    <property type="project" value="InterPro"/>
</dbReference>
<accession>A0A5B2TYQ0</accession>
<reference evidence="7 8" key="1">
    <citation type="submission" date="2019-09" db="EMBL/GenBank/DDBJ databases">
        <authorList>
            <person name="Khan S.A."/>
            <person name="Jeon C.O."/>
            <person name="Chun B.H."/>
            <person name="Jeong S.E."/>
        </authorList>
    </citation>
    <scope>NUCLEOTIDE SEQUENCE [LARGE SCALE GENOMIC DNA]</scope>
    <source>
        <strain evidence="7 8">KCTC 42508</strain>
    </source>
</reference>
<evidence type="ECO:0000256" key="4">
    <source>
        <dbReference type="ARBA" id="ARBA00022837"/>
    </source>
</evidence>
<dbReference type="InterPro" id="IPR026444">
    <property type="entry name" value="Secre_tail"/>
</dbReference>
<dbReference type="InterPro" id="IPR003644">
    <property type="entry name" value="Calx_beta"/>
</dbReference>
<dbReference type="Gene3D" id="2.60.40.2030">
    <property type="match status" value="1"/>
</dbReference>
<dbReference type="SUPFAM" id="SSF52058">
    <property type="entry name" value="L domain-like"/>
    <property type="match status" value="1"/>
</dbReference>
<proteinExistence type="predicted"/>
<dbReference type="NCBIfam" id="TIGR04183">
    <property type="entry name" value="Por_Secre_tail"/>
    <property type="match status" value="1"/>
</dbReference>
<feature type="domain" description="Calx-beta" evidence="5">
    <location>
        <begin position="752"/>
        <end position="841"/>
    </location>
</feature>
<evidence type="ECO:0000259" key="5">
    <source>
        <dbReference type="Pfam" id="PF03160"/>
    </source>
</evidence>
<dbReference type="EMBL" id="VUOE01000001">
    <property type="protein sequence ID" value="KAA2219128.1"/>
    <property type="molecule type" value="Genomic_DNA"/>
</dbReference>
<evidence type="ECO:0000256" key="1">
    <source>
        <dbReference type="ARBA" id="ARBA00022614"/>
    </source>
</evidence>
<dbReference type="SUPFAM" id="SSF69304">
    <property type="entry name" value="Tricorn protease N-terminal domain"/>
    <property type="match status" value="1"/>
</dbReference>
<dbReference type="Pfam" id="PF23952">
    <property type="entry name" value="LRR_EndoS"/>
    <property type="match status" value="1"/>
</dbReference>
<comment type="caution">
    <text evidence="7">The sequence shown here is derived from an EMBL/GenBank/DDBJ whole genome shotgun (WGS) entry which is preliminary data.</text>
</comment>
<evidence type="ECO:0000313" key="7">
    <source>
        <dbReference type="EMBL" id="KAA2219128.1"/>
    </source>
</evidence>
<evidence type="ECO:0000256" key="3">
    <source>
        <dbReference type="ARBA" id="ARBA00022737"/>
    </source>
</evidence>
<dbReference type="Pfam" id="PF03160">
    <property type="entry name" value="Calx-beta"/>
    <property type="match status" value="2"/>
</dbReference>
<dbReference type="GO" id="GO:0016020">
    <property type="term" value="C:membrane"/>
    <property type="evidence" value="ECO:0007669"/>
    <property type="project" value="InterPro"/>
</dbReference>
<gene>
    <name evidence="7" type="ORF">F0361_05825</name>
</gene>
<dbReference type="InterPro" id="IPR038081">
    <property type="entry name" value="CalX-like_sf"/>
</dbReference>
<feature type="domain" description="Calx-beta" evidence="5">
    <location>
        <begin position="1486"/>
        <end position="1539"/>
    </location>
</feature>
<dbReference type="Pfam" id="PF18962">
    <property type="entry name" value="Por_Secre_tail"/>
    <property type="match status" value="1"/>
</dbReference>
<dbReference type="SUPFAM" id="SSF141072">
    <property type="entry name" value="CalX-like"/>
    <property type="match status" value="1"/>
</dbReference>
<keyword evidence="1" id="KW-0433">Leucine-rich repeat</keyword>
<evidence type="ECO:0000313" key="8">
    <source>
        <dbReference type="Proteomes" id="UP000323188"/>
    </source>
</evidence>
<dbReference type="PANTHER" id="PTHR47566">
    <property type="match status" value="1"/>
</dbReference>